<dbReference type="InterPro" id="IPR027417">
    <property type="entry name" value="P-loop_NTPase"/>
</dbReference>
<dbReference type="PANTHER" id="PTHR10039">
    <property type="entry name" value="AMELOGENIN"/>
    <property type="match status" value="1"/>
</dbReference>
<keyword evidence="1" id="KW-0677">Repeat</keyword>
<name>A0AA40A775_9PEZI</name>
<evidence type="ECO:0000313" key="3">
    <source>
        <dbReference type="EMBL" id="KAK0710470.1"/>
    </source>
</evidence>
<proteinExistence type="predicted"/>
<sequence>MLEKVTIANITQDIADRERAYKEYEKQHEFQDLENYRLLRGKLSPSLYADGLQEFTRTCSQNSGTWLPETVEFKKWADVNNKSRLCFWLQGIPGAGKTILAAKTVKHLQSQGMTVLFAFLSYRDEGKSNPFKVFQSLIFQLLEDQAALRPLLHDVYITNYQKLISDQDFVGDLLGNLLQTSGPTAIVIDGVDEAAESDRSYLVRTLLRLTRSGYNVKLFISSRPDQGVGRELTRSSTELRVQDHNAGDIAELVDTERDNLLSMFREWDADEGIYGQVRRAFDLLKEKSRGMILYAKLMTGLLKGLDNVGDIRQELDTLPDGLEQA</sequence>
<dbReference type="AlphaFoldDB" id="A0AA40A775"/>
<evidence type="ECO:0000313" key="4">
    <source>
        <dbReference type="Proteomes" id="UP001172159"/>
    </source>
</evidence>
<dbReference type="Proteomes" id="UP001172159">
    <property type="component" value="Unassembled WGS sequence"/>
</dbReference>
<dbReference type="InterPro" id="IPR056884">
    <property type="entry name" value="NPHP3-like_N"/>
</dbReference>
<organism evidence="3 4">
    <name type="scientific">Apiosordaria backusii</name>
    <dbReference type="NCBI Taxonomy" id="314023"/>
    <lineage>
        <taxon>Eukaryota</taxon>
        <taxon>Fungi</taxon>
        <taxon>Dikarya</taxon>
        <taxon>Ascomycota</taxon>
        <taxon>Pezizomycotina</taxon>
        <taxon>Sordariomycetes</taxon>
        <taxon>Sordariomycetidae</taxon>
        <taxon>Sordariales</taxon>
        <taxon>Lasiosphaeriaceae</taxon>
        <taxon>Apiosordaria</taxon>
    </lineage>
</organism>
<evidence type="ECO:0000259" key="2">
    <source>
        <dbReference type="PROSITE" id="PS50837"/>
    </source>
</evidence>
<accession>A0AA40A775</accession>
<dbReference type="SUPFAM" id="SSF52540">
    <property type="entry name" value="P-loop containing nucleoside triphosphate hydrolases"/>
    <property type="match status" value="1"/>
</dbReference>
<keyword evidence="4" id="KW-1185">Reference proteome</keyword>
<dbReference type="PROSITE" id="PS50837">
    <property type="entry name" value="NACHT"/>
    <property type="match status" value="1"/>
</dbReference>
<dbReference type="InterPro" id="IPR007111">
    <property type="entry name" value="NACHT_NTPase"/>
</dbReference>
<comment type="caution">
    <text evidence="3">The sequence shown here is derived from an EMBL/GenBank/DDBJ whole genome shotgun (WGS) entry which is preliminary data.</text>
</comment>
<reference evidence="3" key="1">
    <citation type="submission" date="2023-06" db="EMBL/GenBank/DDBJ databases">
        <title>Genome-scale phylogeny and comparative genomics of the fungal order Sordariales.</title>
        <authorList>
            <consortium name="Lawrence Berkeley National Laboratory"/>
            <person name="Hensen N."/>
            <person name="Bonometti L."/>
            <person name="Westerberg I."/>
            <person name="Brannstrom I.O."/>
            <person name="Guillou S."/>
            <person name="Cros-Aarteil S."/>
            <person name="Calhoun S."/>
            <person name="Haridas S."/>
            <person name="Kuo A."/>
            <person name="Mondo S."/>
            <person name="Pangilinan J."/>
            <person name="Riley R."/>
            <person name="Labutti K."/>
            <person name="Andreopoulos B."/>
            <person name="Lipzen A."/>
            <person name="Chen C."/>
            <person name="Yanf M."/>
            <person name="Daum C."/>
            <person name="Ng V."/>
            <person name="Clum A."/>
            <person name="Steindorff A."/>
            <person name="Ohm R."/>
            <person name="Martin F."/>
            <person name="Silar P."/>
            <person name="Natvig D."/>
            <person name="Lalanne C."/>
            <person name="Gautier V."/>
            <person name="Ament-Velasquez S.L."/>
            <person name="Kruys A."/>
            <person name="Hutchinson M.I."/>
            <person name="Powell A.J."/>
            <person name="Barry K."/>
            <person name="Miller A.N."/>
            <person name="Grigoriev I.V."/>
            <person name="Debuchy R."/>
            <person name="Gladieux P."/>
            <person name="Thoren M.H."/>
            <person name="Johannesson H."/>
        </authorList>
    </citation>
    <scope>NUCLEOTIDE SEQUENCE</scope>
    <source>
        <strain evidence="3">CBS 540.89</strain>
    </source>
</reference>
<dbReference type="Gene3D" id="3.40.50.300">
    <property type="entry name" value="P-loop containing nucleotide triphosphate hydrolases"/>
    <property type="match status" value="1"/>
</dbReference>
<feature type="domain" description="NACHT" evidence="2">
    <location>
        <begin position="85"/>
        <end position="225"/>
    </location>
</feature>
<dbReference type="PANTHER" id="PTHR10039:SF14">
    <property type="entry name" value="NACHT DOMAIN-CONTAINING PROTEIN"/>
    <property type="match status" value="1"/>
</dbReference>
<protein>
    <recommendedName>
        <fullName evidence="2">NACHT domain-containing protein</fullName>
    </recommendedName>
</protein>
<dbReference type="EMBL" id="JAUKTV010000017">
    <property type="protein sequence ID" value="KAK0710470.1"/>
    <property type="molecule type" value="Genomic_DNA"/>
</dbReference>
<evidence type="ECO:0000256" key="1">
    <source>
        <dbReference type="ARBA" id="ARBA00022737"/>
    </source>
</evidence>
<dbReference type="Pfam" id="PF24883">
    <property type="entry name" value="NPHP3_N"/>
    <property type="match status" value="1"/>
</dbReference>
<gene>
    <name evidence="3" type="ORF">B0T21DRAFT_387385</name>
</gene>